<accession>A0A1K2HGT4</accession>
<dbReference type="EMBL" id="FPKS01000012">
    <property type="protein sequence ID" value="SFZ75941.1"/>
    <property type="molecule type" value="Genomic_DNA"/>
</dbReference>
<evidence type="ECO:0000313" key="2">
    <source>
        <dbReference type="Proteomes" id="UP000185655"/>
    </source>
</evidence>
<name>A0A1K2HGT4_9LACT</name>
<dbReference type="Pfam" id="PF12669">
    <property type="entry name" value="FeoB_associated"/>
    <property type="match status" value="1"/>
</dbReference>
<evidence type="ECO:0008006" key="3">
    <source>
        <dbReference type="Google" id="ProtNLM"/>
    </source>
</evidence>
<dbReference type="AlphaFoldDB" id="A0A1K2HGT4"/>
<proteinExistence type="predicted"/>
<evidence type="ECO:0000313" key="1">
    <source>
        <dbReference type="EMBL" id="SFZ75941.1"/>
    </source>
</evidence>
<gene>
    <name evidence="1" type="ORF">SAMN02746068_01786</name>
</gene>
<dbReference type="RefSeq" id="WP_084463486.1">
    <property type="nucleotide sequence ID" value="NZ_FPKS01000012.1"/>
</dbReference>
<dbReference type="STRING" id="1122154.SAMN02746068_01786"/>
<dbReference type="Proteomes" id="UP000185655">
    <property type="component" value="Unassembled WGS sequence"/>
</dbReference>
<sequence length="44" mass="4792">MNIQTIIIFALAIAGAGYAFYKFIKSRGACEDCGCSCPVKEQMK</sequence>
<organism evidence="1 2">
    <name type="scientific">Pseudolactococcus chungangensis CAU 28 = DSM 22330</name>
    <dbReference type="NCBI Taxonomy" id="1122154"/>
    <lineage>
        <taxon>Bacteria</taxon>
        <taxon>Bacillati</taxon>
        <taxon>Bacillota</taxon>
        <taxon>Bacilli</taxon>
        <taxon>Lactobacillales</taxon>
        <taxon>Streptococcaceae</taxon>
        <taxon>Pseudolactococcus</taxon>
    </lineage>
</organism>
<protein>
    <recommendedName>
        <fullName evidence="3">Virus attachment protein p12 family protein</fullName>
    </recommendedName>
</protein>
<reference evidence="1 2" key="1">
    <citation type="submission" date="2016-11" db="EMBL/GenBank/DDBJ databases">
        <authorList>
            <person name="Jaros S."/>
            <person name="Januszkiewicz K."/>
            <person name="Wedrychowicz H."/>
        </authorList>
    </citation>
    <scope>NUCLEOTIDE SEQUENCE [LARGE SCALE GENOMIC DNA]</scope>
    <source>
        <strain evidence="1 2">DSM 22330</strain>
    </source>
</reference>